<name>A0A0B2ABF0_9MICO</name>
<protein>
    <submittedName>
        <fullName evidence="1">Uncharacterized protein</fullName>
    </submittedName>
</protein>
<comment type="caution">
    <text evidence="1">The sequence shown here is derived from an EMBL/GenBank/DDBJ whole genome shotgun (WGS) entry which is preliminary data.</text>
</comment>
<dbReference type="AlphaFoldDB" id="A0A0B2ABF0"/>
<reference evidence="1 2" key="1">
    <citation type="submission" date="2014-11" db="EMBL/GenBank/DDBJ databases">
        <title>Genome sequence of Microbacterium mangrovi MUSC 115(T).</title>
        <authorList>
            <person name="Lee L.-H."/>
        </authorList>
    </citation>
    <scope>NUCLEOTIDE SEQUENCE [LARGE SCALE GENOMIC DNA]</scope>
    <source>
        <strain evidence="1 2">MUSC 115</strain>
    </source>
</reference>
<gene>
    <name evidence="1" type="ORF">LK09_04055</name>
</gene>
<evidence type="ECO:0000313" key="1">
    <source>
        <dbReference type="EMBL" id="KHK98956.1"/>
    </source>
</evidence>
<dbReference type="EMBL" id="JTDK01000006">
    <property type="protein sequence ID" value="KHK98956.1"/>
    <property type="molecule type" value="Genomic_DNA"/>
</dbReference>
<keyword evidence="2" id="KW-1185">Reference proteome</keyword>
<proteinExistence type="predicted"/>
<evidence type="ECO:0000313" key="2">
    <source>
        <dbReference type="Proteomes" id="UP000031030"/>
    </source>
</evidence>
<dbReference type="Proteomes" id="UP000031030">
    <property type="component" value="Unassembled WGS sequence"/>
</dbReference>
<sequence length="71" mass="8011">MRSTGPTLVPLGDARWRVVLNGRIIGHLDELRGDGGVRYRASRYRRATAALVAVGDFSRRRDAIETLRYAR</sequence>
<accession>A0A0B2ABF0</accession>
<organism evidence="1 2">
    <name type="scientific">Microbacterium mangrovi</name>
    <dbReference type="NCBI Taxonomy" id="1348253"/>
    <lineage>
        <taxon>Bacteria</taxon>
        <taxon>Bacillati</taxon>
        <taxon>Actinomycetota</taxon>
        <taxon>Actinomycetes</taxon>
        <taxon>Micrococcales</taxon>
        <taxon>Microbacteriaceae</taxon>
        <taxon>Microbacterium</taxon>
    </lineage>
</organism>